<protein>
    <submittedName>
        <fullName evidence="6">Peptide/nickel transport system ATP-binding protein</fullName>
    </submittedName>
</protein>
<organism evidence="6 7">
    <name type="scientific">Desulfitobacterium chlororespirans DSM 11544</name>
    <dbReference type="NCBI Taxonomy" id="1121395"/>
    <lineage>
        <taxon>Bacteria</taxon>
        <taxon>Bacillati</taxon>
        <taxon>Bacillota</taxon>
        <taxon>Clostridia</taxon>
        <taxon>Eubacteriales</taxon>
        <taxon>Desulfitobacteriaceae</taxon>
        <taxon>Desulfitobacterium</taxon>
    </lineage>
</organism>
<dbReference type="GO" id="GO:0005524">
    <property type="term" value="F:ATP binding"/>
    <property type="evidence" value="ECO:0007669"/>
    <property type="project" value="UniProtKB-KW"/>
</dbReference>
<keyword evidence="7" id="KW-1185">Reference proteome</keyword>
<proteinExistence type="inferred from homology"/>
<keyword evidence="2" id="KW-0813">Transport</keyword>
<sequence>MAGIAAEGVSKSYGRGKAAFTALTDIHLQLGKEQIIALVGESGCGKSTLARLLVGLESPDQGKILLDGEDTSGWSYRKWRSRRGKIQAVFQDASGTLNPALSVYRNVESALVNLTALNSGERRERIEELMDLTGMRPALLKVPTRQLSGGEQRRMSLLRALAIRPDYLILDEVISGLDKISADAVLRVLEDYQQRFRCGCLFITHDKDSAYRLADRIVEMSGGRILRYAERVKEP</sequence>
<comment type="similarity">
    <text evidence="1">Belongs to the ABC transporter superfamily.</text>
</comment>
<dbReference type="RefSeq" id="WP_178371629.1">
    <property type="nucleotide sequence ID" value="NZ_FRDN01000004.1"/>
</dbReference>
<dbReference type="InterPro" id="IPR003593">
    <property type="entry name" value="AAA+_ATPase"/>
</dbReference>
<dbReference type="EMBL" id="FRDN01000004">
    <property type="protein sequence ID" value="SHN58784.1"/>
    <property type="molecule type" value="Genomic_DNA"/>
</dbReference>
<reference evidence="7" key="1">
    <citation type="submission" date="2016-12" db="EMBL/GenBank/DDBJ databases">
        <authorList>
            <person name="Varghese N."/>
            <person name="Submissions S."/>
        </authorList>
    </citation>
    <scope>NUCLEOTIDE SEQUENCE [LARGE SCALE GENOMIC DNA]</scope>
    <source>
        <strain evidence="7">DSM 11544</strain>
    </source>
</reference>
<dbReference type="InterPro" id="IPR003439">
    <property type="entry name" value="ABC_transporter-like_ATP-bd"/>
</dbReference>
<dbReference type="AlphaFoldDB" id="A0A1M7SJZ3"/>
<dbReference type="InterPro" id="IPR050319">
    <property type="entry name" value="ABC_transp_ATP-bind"/>
</dbReference>
<keyword evidence="4 6" id="KW-0067">ATP-binding</keyword>
<dbReference type="Gene3D" id="3.40.50.300">
    <property type="entry name" value="P-loop containing nucleotide triphosphate hydrolases"/>
    <property type="match status" value="1"/>
</dbReference>
<evidence type="ECO:0000313" key="7">
    <source>
        <dbReference type="Proteomes" id="UP000184010"/>
    </source>
</evidence>
<dbReference type="PROSITE" id="PS50893">
    <property type="entry name" value="ABC_TRANSPORTER_2"/>
    <property type="match status" value="1"/>
</dbReference>
<evidence type="ECO:0000256" key="2">
    <source>
        <dbReference type="ARBA" id="ARBA00022448"/>
    </source>
</evidence>
<dbReference type="InterPro" id="IPR027417">
    <property type="entry name" value="P-loop_NTPase"/>
</dbReference>
<accession>A0A1M7SJZ3</accession>
<keyword evidence="3" id="KW-0547">Nucleotide-binding</keyword>
<evidence type="ECO:0000256" key="4">
    <source>
        <dbReference type="ARBA" id="ARBA00022840"/>
    </source>
</evidence>
<gene>
    <name evidence="6" type="ORF">SAMN02745215_00974</name>
</gene>
<feature type="domain" description="ABC transporter" evidence="5">
    <location>
        <begin position="4"/>
        <end position="235"/>
    </location>
</feature>
<dbReference type="Pfam" id="PF00005">
    <property type="entry name" value="ABC_tran"/>
    <property type="match status" value="1"/>
</dbReference>
<dbReference type="PANTHER" id="PTHR43776:SF7">
    <property type="entry name" value="D,D-DIPEPTIDE TRANSPORT ATP-BINDING PROTEIN DDPF-RELATED"/>
    <property type="match status" value="1"/>
</dbReference>
<dbReference type="GO" id="GO:0055085">
    <property type="term" value="P:transmembrane transport"/>
    <property type="evidence" value="ECO:0007669"/>
    <property type="project" value="UniProtKB-ARBA"/>
</dbReference>
<dbReference type="PANTHER" id="PTHR43776">
    <property type="entry name" value="TRANSPORT ATP-BINDING PROTEIN"/>
    <property type="match status" value="1"/>
</dbReference>
<dbReference type="GO" id="GO:0016887">
    <property type="term" value="F:ATP hydrolysis activity"/>
    <property type="evidence" value="ECO:0007669"/>
    <property type="project" value="InterPro"/>
</dbReference>
<dbReference type="SMART" id="SM00382">
    <property type="entry name" value="AAA"/>
    <property type="match status" value="1"/>
</dbReference>
<dbReference type="CDD" id="cd03257">
    <property type="entry name" value="ABC_NikE_OppD_transporters"/>
    <property type="match status" value="1"/>
</dbReference>
<dbReference type="InterPro" id="IPR017871">
    <property type="entry name" value="ABC_transporter-like_CS"/>
</dbReference>
<evidence type="ECO:0000256" key="3">
    <source>
        <dbReference type="ARBA" id="ARBA00022741"/>
    </source>
</evidence>
<name>A0A1M7SJZ3_9FIRM</name>
<evidence type="ECO:0000313" key="6">
    <source>
        <dbReference type="EMBL" id="SHN58784.1"/>
    </source>
</evidence>
<dbReference type="STRING" id="1121395.SAMN02745215_00974"/>
<dbReference type="Proteomes" id="UP000184010">
    <property type="component" value="Unassembled WGS sequence"/>
</dbReference>
<dbReference type="SUPFAM" id="SSF52540">
    <property type="entry name" value="P-loop containing nucleoside triphosphate hydrolases"/>
    <property type="match status" value="1"/>
</dbReference>
<evidence type="ECO:0000259" key="5">
    <source>
        <dbReference type="PROSITE" id="PS50893"/>
    </source>
</evidence>
<evidence type="ECO:0000256" key="1">
    <source>
        <dbReference type="ARBA" id="ARBA00005417"/>
    </source>
</evidence>
<dbReference type="PROSITE" id="PS00211">
    <property type="entry name" value="ABC_TRANSPORTER_1"/>
    <property type="match status" value="1"/>
</dbReference>